<keyword evidence="3" id="KW-0645">Protease</keyword>
<dbReference type="InterPro" id="IPR050430">
    <property type="entry name" value="Peptidase_S1"/>
</dbReference>
<evidence type="ECO:0000256" key="5">
    <source>
        <dbReference type="SAM" id="SignalP"/>
    </source>
</evidence>
<feature type="domain" description="Peptidase S1" evidence="6">
    <location>
        <begin position="49"/>
        <end position="292"/>
    </location>
</feature>
<keyword evidence="3" id="KW-0378">Hydrolase</keyword>
<dbReference type="InterPro" id="IPR009003">
    <property type="entry name" value="Peptidase_S1_PA"/>
</dbReference>
<feature type="compositionally biased region" description="Low complexity" evidence="4">
    <location>
        <begin position="317"/>
        <end position="345"/>
    </location>
</feature>
<keyword evidence="8" id="KW-1185">Reference proteome</keyword>
<gene>
    <name evidence="7" type="ORF">BB559_006907</name>
</gene>
<dbReference type="InterPro" id="IPR043504">
    <property type="entry name" value="Peptidase_S1_PA_chymotrypsin"/>
</dbReference>
<evidence type="ECO:0000256" key="4">
    <source>
        <dbReference type="SAM" id="MobiDB-lite"/>
    </source>
</evidence>
<dbReference type="SMART" id="SM00020">
    <property type="entry name" value="Tryp_SPc"/>
    <property type="match status" value="1"/>
</dbReference>
<dbReference type="PROSITE" id="PS00134">
    <property type="entry name" value="TRYPSIN_HIS"/>
    <property type="match status" value="1"/>
</dbReference>
<keyword evidence="5" id="KW-0732">Signal</keyword>
<dbReference type="CDD" id="cd00190">
    <property type="entry name" value="Tryp_SPc"/>
    <property type="match status" value="1"/>
</dbReference>
<evidence type="ECO:0000256" key="2">
    <source>
        <dbReference type="ARBA" id="ARBA00023157"/>
    </source>
</evidence>
<dbReference type="AlphaFoldDB" id="A0A2T9XZZ6"/>
<dbReference type="Gene3D" id="2.40.10.10">
    <property type="entry name" value="Trypsin-like serine proteases"/>
    <property type="match status" value="1"/>
</dbReference>
<evidence type="ECO:0000313" key="7">
    <source>
        <dbReference type="EMBL" id="PVU85637.1"/>
    </source>
</evidence>
<dbReference type="InterPro" id="IPR001314">
    <property type="entry name" value="Peptidase_S1A"/>
</dbReference>
<dbReference type="STRING" id="61424.A0A2T9XZZ6"/>
<sequence>MNLILGLLPLFSIFQAVNTFEIENSKIANVKHLAENTEEISKRGSNNRIINGTEVEISQYSSAASIRIYGDSEGYCTGTFISKDVVLTAAHCIYNETTGLVSAQDVFVSGGTKMQYDESPNNYTVQKILAYPSYDAIAFYNDIALLFLSNAISDSSITFAKIYNIPVTDDTPVEAAGWGYKSNDPDNADTKVLIAAPLHISSSETCSKINDLWKSNNGTTICTVIQNGQDTCSGDSGGPLYFTGDSSKPVAGITSFGGYPENSPNSDCGVNGLPSYSTNVRYYIDWISINTQIDVKDLVFDKDYINSPASDSSSGAQPTSDSQSTSVSQPTSKSQSSTTNASSSATLRAVTATDYNKTITSGALSTLDIISSTISIIETTPSTSKRVEKQESMKTPTRQSGIG</sequence>
<comment type="similarity">
    <text evidence="1">Belongs to the peptidase S1 family.</text>
</comment>
<dbReference type="InterPro" id="IPR001254">
    <property type="entry name" value="Trypsin_dom"/>
</dbReference>
<comment type="caution">
    <text evidence="7">The sequence shown here is derived from an EMBL/GenBank/DDBJ whole genome shotgun (WGS) entry which is preliminary data.</text>
</comment>
<accession>A0A2T9XZZ6</accession>
<evidence type="ECO:0000313" key="8">
    <source>
        <dbReference type="Proteomes" id="UP000245699"/>
    </source>
</evidence>
<dbReference type="SUPFAM" id="SSF50494">
    <property type="entry name" value="Trypsin-like serine proteases"/>
    <property type="match status" value="1"/>
</dbReference>
<feature type="chain" id="PRO_5015780987" description="Peptidase S1 domain-containing protein" evidence="5">
    <location>
        <begin position="20"/>
        <end position="403"/>
    </location>
</feature>
<dbReference type="PANTHER" id="PTHR24276">
    <property type="entry name" value="POLYSERASE-RELATED"/>
    <property type="match status" value="1"/>
</dbReference>
<feature type="region of interest" description="Disordered" evidence="4">
    <location>
        <begin position="308"/>
        <end position="345"/>
    </location>
</feature>
<evidence type="ECO:0000256" key="3">
    <source>
        <dbReference type="RuleBase" id="RU363034"/>
    </source>
</evidence>
<keyword evidence="2" id="KW-1015">Disulfide bond</keyword>
<dbReference type="OrthoDB" id="6380398at2759"/>
<name>A0A2T9XZZ6_9FUNG</name>
<dbReference type="Proteomes" id="UP000245699">
    <property type="component" value="Unassembled WGS sequence"/>
</dbReference>
<dbReference type="PROSITE" id="PS00135">
    <property type="entry name" value="TRYPSIN_SER"/>
    <property type="match status" value="1"/>
</dbReference>
<dbReference type="GO" id="GO:0006508">
    <property type="term" value="P:proteolysis"/>
    <property type="evidence" value="ECO:0007669"/>
    <property type="project" value="UniProtKB-KW"/>
</dbReference>
<feature type="compositionally biased region" description="Polar residues" evidence="4">
    <location>
        <begin position="393"/>
        <end position="403"/>
    </location>
</feature>
<dbReference type="GO" id="GO:0004252">
    <property type="term" value="F:serine-type endopeptidase activity"/>
    <property type="evidence" value="ECO:0007669"/>
    <property type="project" value="InterPro"/>
</dbReference>
<protein>
    <recommendedName>
        <fullName evidence="6">Peptidase S1 domain-containing protein</fullName>
    </recommendedName>
</protein>
<evidence type="ECO:0000256" key="1">
    <source>
        <dbReference type="ARBA" id="ARBA00007664"/>
    </source>
</evidence>
<dbReference type="Pfam" id="PF00089">
    <property type="entry name" value="Trypsin"/>
    <property type="match status" value="1"/>
</dbReference>
<reference evidence="7 8" key="1">
    <citation type="journal article" date="2018" name="MBio">
        <title>Comparative Genomics Reveals the Core Gene Toolbox for the Fungus-Insect Symbiosis.</title>
        <authorList>
            <person name="Wang Y."/>
            <person name="Stata M."/>
            <person name="Wang W."/>
            <person name="Stajich J.E."/>
            <person name="White M.M."/>
            <person name="Moncalvo J.M."/>
        </authorList>
    </citation>
    <scope>NUCLEOTIDE SEQUENCE [LARGE SCALE GENOMIC DNA]</scope>
    <source>
        <strain evidence="7 8">AUS-77-4</strain>
    </source>
</reference>
<proteinExistence type="inferred from homology"/>
<dbReference type="PANTHER" id="PTHR24276:SF91">
    <property type="entry name" value="AT26814P-RELATED"/>
    <property type="match status" value="1"/>
</dbReference>
<keyword evidence="3" id="KW-0720">Serine protease</keyword>
<dbReference type="InterPro" id="IPR018114">
    <property type="entry name" value="TRYPSIN_HIS"/>
</dbReference>
<dbReference type="EMBL" id="MBFT01001056">
    <property type="protein sequence ID" value="PVU85637.1"/>
    <property type="molecule type" value="Genomic_DNA"/>
</dbReference>
<feature type="signal peptide" evidence="5">
    <location>
        <begin position="1"/>
        <end position="19"/>
    </location>
</feature>
<dbReference type="PROSITE" id="PS50240">
    <property type="entry name" value="TRYPSIN_DOM"/>
    <property type="match status" value="1"/>
</dbReference>
<dbReference type="InterPro" id="IPR033116">
    <property type="entry name" value="TRYPSIN_SER"/>
</dbReference>
<evidence type="ECO:0000259" key="6">
    <source>
        <dbReference type="PROSITE" id="PS50240"/>
    </source>
</evidence>
<organism evidence="7 8">
    <name type="scientific">Furculomyces boomerangus</name>
    <dbReference type="NCBI Taxonomy" id="61424"/>
    <lineage>
        <taxon>Eukaryota</taxon>
        <taxon>Fungi</taxon>
        <taxon>Fungi incertae sedis</taxon>
        <taxon>Zoopagomycota</taxon>
        <taxon>Kickxellomycotina</taxon>
        <taxon>Harpellomycetes</taxon>
        <taxon>Harpellales</taxon>
        <taxon>Harpellaceae</taxon>
        <taxon>Furculomyces</taxon>
    </lineage>
</organism>
<dbReference type="PRINTS" id="PR00722">
    <property type="entry name" value="CHYMOTRYPSIN"/>
</dbReference>
<feature type="region of interest" description="Disordered" evidence="4">
    <location>
        <begin position="380"/>
        <end position="403"/>
    </location>
</feature>